<sequence>MRNGTPACRRRRSTTSSRGSPNVPRPLLTRHLGRPGRERIDAYLETGGYQAASTALRDLTPEKIVEIVEASGLRGRGGAGFPAGRKWKLTPKREGEARYLVVNADESEPGTFKDRTLIEQDPHQLLEGMLIAAYANQVHQAFVYLRGEFFAGYDRLRGALADAYARGYFGRNILGTGFDLEVVIHRGAGAYICGEETALLESLEGKRGFPRLKPPYYPAVKGLYGQPTVLNNVETLAHIPHIIALGVDGYRAYGPPVLYSVSGHVLDPGVKELPIGTPLREIIFEHAGGLRPGRTLKALFPGGSSSAILTAEHLDTPADFEPLAKLGSMLGSSAIIVMDDTTCMPAVIRRTVEFYRDESCGKCTPCREGTIWLSQILDRILLGRGRMEDLDLLDGIARNMTGTCFCPLGESVPPSLRASLRHFHEEYEHHIKTGACDVRPVAAAGA</sequence>
<evidence type="ECO:0000256" key="4">
    <source>
        <dbReference type="ARBA" id="ARBA00023004"/>
    </source>
</evidence>
<dbReference type="FunFam" id="3.40.50.11540:FF:000001">
    <property type="entry name" value="NADH dehydrogenase [ubiquinone] flavoprotein 1, mitochondrial"/>
    <property type="match status" value="1"/>
</dbReference>
<evidence type="ECO:0000256" key="6">
    <source>
        <dbReference type="SAM" id="MobiDB-lite"/>
    </source>
</evidence>
<dbReference type="PROSITE" id="PS00644">
    <property type="entry name" value="COMPLEX1_51K_1"/>
    <property type="match status" value="1"/>
</dbReference>
<proteinExistence type="inferred from homology"/>
<feature type="domain" description="NADH-ubiquinone oxidoreductase 51kDa subunit iron-sulphur binding" evidence="7">
    <location>
        <begin position="345"/>
        <end position="390"/>
    </location>
</feature>
<dbReference type="GO" id="GO:0051539">
    <property type="term" value="F:4 iron, 4 sulfur cluster binding"/>
    <property type="evidence" value="ECO:0007669"/>
    <property type="project" value="UniProtKB-KW"/>
</dbReference>
<dbReference type="InterPro" id="IPR019554">
    <property type="entry name" value="Soluble_ligand-bd"/>
</dbReference>
<dbReference type="GO" id="GO:0046872">
    <property type="term" value="F:metal ion binding"/>
    <property type="evidence" value="ECO:0007669"/>
    <property type="project" value="UniProtKB-KW"/>
</dbReference>
<evidence type="ECO:0000313" key="8">
    <source>
        <dbReference type="EMBL" id="TMI81052.1"/>
    </source>
</evidence>
<dbReference type="FunFam" id="1.20.1440.230:FF:000001">
    <property type="entry name" value="Mitochondrial NADH dehydrogenase flavoprotein 1"/>
    <property type="match status" value="1"/>
</dbReference>
<dbReference type="InterPro" id="IPR011538">
    <property type="entry name" value="Nuo51_FMN-bd"/>
</dbReference>
<comment type="caution">
    <text evidence="8">The sequence shown here is derived from an EMBL/GenBank/DDBJ whole genome shotgun (WGS) entry which is preliminary data.</text>
</comment>
<dbReference type="Pfam" id="PF01512">
    <property type="entry name" value="Complex1_51K"/>
    <property type="match status" value="1"/>
</dbReference>
<dbReference type="InterPro" id="IPR037225">
    <property type="entry name" value="Nuo51_FMN-bd_sf"/>
</dbReference>
<feature type="region of interest" description="Disordered" evidence="6">
    <location>
        <begin position="1"/>
        <end position="32"/>
    </location>
</feature>
<dbReference type="EMBL" id="VBAO01000187">
    <property type="protein sequence ID" value="TMI81052.1"/>
    <property type="molecule type" value="Genomic_DNA"/>
</dbReference>
<dbReference type="InterPro" id="IPR001949">
    <property type="entry name" value="NADH-UbQ_OxRdtase_51kDa_CS"/>
</dbReference>
<dbReference type="PROSITE" id="PS00645">
    <property type="entry name" value="COMPLEX1_51K_2"/>
    <property type="match status" value="1"/>
</dbReference>
<evidence type="ECO:0000256" key="3">
    <source>
        <dbReference type="ARBA" id="ARBA00022723"/>
    </source>
</evidence>
<dbReference type="Gene3D" id="6.10.250.1450">
    <property type="match status" value="1"/>
</dbReference>
<dbReference type="SUPFAM" id="SSF142984">
    <property type="entry name" value="Nqo1 middle domain-like"/>
    <property type="match status" value="1"/>
</dbReference>
<evidence type="ECO:0000256" key="5">
    <source>
        <dbReference type="ARBA" id="ARBA00023014"/>
    </source>
</evidence>
<dbReference type="Proteomes" id="UP000320048">
    <property type="component" value="Unassembled WGS sequence"/>
</dbReference>
<dbReference type="SUPFAM" id="SSF142019">
    <property type="entry name" value="Nqo1 FMN-binding domain-like"/>
    <property type="match status" value="1"/>
</dbReference>
<keyword evidence="3" id="KW-0479">Metal-binding</keyword>
<evidence type="ECO:0000313" key="9">
    <source>
        <dbReference type="Proteomes" id="UP000320048"/>
    </source>
</evidence>
<dbReference type="Gene3D" id="1.20.1440.230">
    <property type="entry name" value="NADH-ubiquinone oxidoreductase 51kDa subunit, iron-sulphur binding domain"/>
    <property type="match status" value="1"/>
</dbReference>
<comment type="similarity">
    <text evidence="1">Belongs to the complex I 51 kDa subunit family.</text>
</comment>
<dbReference type="InterPro" id="IPR037207">
    <property type="entry name" value="Nuop51_4Fe4S-bd_sf"/>
</dbReference>
<evidence type="ECO:0000259" key="7">
    <source>
        <dbReference type="SMART" id="SM00928"/>
    </source>
</evidence>
<evidence type="ECO:0000256" key="1">
    <source>
        <dbReference type="ARBA" id="ARBA00007523"/>
    </source>
</evidence>
<name>A0A537JCH2_9BACT</name>
<evidence type="ECO:0000256" key="2">
    <source>
        <dbReference type="ARBA" id="ARBA00022485"/>
    </source>
</evidence>
<keyword evidence="2" id="KW-0004">4Fe-4S</keyword>
<dbReference type="GO" id="GO:0010181">
    <property type="term" value="F:FMN binding"/>
    <property type="evidence" value="ECO:0007669"/>
    <property type="project" value="InterPro"/>
</dbReference>
<accession>A0A537JCH2</accession>
<dbReference type="InterPro" id="IPR019575">
    <property type="entry name" value="Nuop51_4Fe4S-bd"/>
</dbReference>
<gene>
    <name evidence="8" type="primary">nuoF</name>
    <name evidence="8" type="ORF">E6H04_07550</name>
</gene>
<protein>
    <submittedName>
        <fullName evidence="8">NADH-quinone oxidoreductase subunit NuoF</fullName>
    </submittedName>
</protein>
<dbReference type="PANTHER" id="PTHR43578">
    <property type="entry name" value="NADH-QUINONE OXIDOREDUCTASE SUBUNIT F"/>
    <property type="match status" value="1"/>
</dbReference>
<dbReference type="Pfam" id="PF10531">
    <property type="entry name" value="SLBB"/>
    <property type="match status" value="1"/>
</dbReference>
<dbReference type="NCBIfam" id="NF010120">
    <property type="entry name" value="PRK13596.1"/>
    <property type="match status" value="1"/>
</dbReference>
<dbReference type="Pfam" id="PF10589">
    <property type="entry name" value="NADH_4Fe-4S"/>
    <property type="match status" value="1"/>
</dbReference>
<dbReference type="Gene3D" id="3.10.20.600">
    <property type="match status" value="1"/>
</dbReference>
<dbReference type="GO" id="GO:0008137">
    <property type="term" value="F:NADH dehydrogenase (ubiquinone) activity"/>
    <property type="evidence" value="ECO:0007669"/>
    <property type="project" value="InterPro"/>
</dbReference>
<organism evidence="8 9">
    <name type="scientific">Candidatus Segetimicrobium genomatis</name>
    <dbReference type="NCBI Taxonomy" id="2569760"/>
    <lineage>
        <taxon>Bacteria</taxon>
        <taxon>Bacillati</taxon>
        <taxon>Candidatus Sysuimicrobiota</taxon>
        <taxon>Candidatus Sysuimicrobiia</taxon>
        <taxon>Candidatus Sysuimicrobiales</taxon>
        <taxon>Candidatus Segetimicrobiaceae</taxon>
        <taxon>Candidatus Segetimicrobium</taxon>
    </lineage>
</organism>
<dbReference type="SUPFAM" id="SSF140490">
    <property type="entry name" value="Nqo1C-terminal domain-like"/>
    <property type="match status" value="1"/>
</dbReference>
<dbReference type="PANTHER" id="PTHR43578:SF3">
    <property type="entry name" value="NADH-QUINONE OXIDOREDUCTASE SUBUNIT F"/>
    <property type="match status" value="1"/>
</dbReference>
<keyword evidence="5" id="KW-0411">Iron-sulfur</keyword>
<dbReference type="AlphaFoldDB" id="A0A537JCH2"/>
<reference evidence="8 9" key="1">
    <citation type="journal article" date="2019" name="Nat. Microbiol.">
        <title>Mediterranean grassland soil C-N compound turnover is dependent on rainfall and depth, and is mediated by genomically divergent microorganisms.</title>
        <authorList>
            <person name="Diamond S."/>
            <person name="Andeer P.F."/>
            <person name="Li Z."/>
            <person name="Crits-Christoph A."/>
            <person name="Burstein D."/>
            <person name="Anantharaman K."/>
            <person name="Lane K.R."/>
            <person name="Thomas B.C."/>
            <person name="Pan C."/>
            <person name="Northen T.R."/>
            <person name="Banfield J.F."/>
        </authorList>
    </citation>
    <scope>NUCLEOTIDE SEQUENCE [LARGE SCALE GENOMIC DNA]</scope>
    <source>
        <strain evidence="8">NP_7</strain>
    </source>
</reference>
<dbReference type="Gene3D" id="3.40.50.11540">
    <property type="entry name" value="NADH-ubiquinone oxidoreductase 51kDa subunit"/>
    <property type="match status" value="1"/>
</dbReference>
<keyword evidence="4" id="KW-0408">Iron</keyword>
<dbReference type="SMART" id="SM00928">
    <property type="entry name" value="NADH_4Fe-4S"/>
    <property type="match status" value="1"/>
</dbReference>